<dbReference type="Pfam" id="PF13464">
    <property type="entry name" value="RodZ_C"/>
    <property type="match status" value="1"/>
</dbReference>
<feature type="compositionally biased region" description="Polar residues" evidence="1">
    <location>
        <begin position="136"/>
        <end position="153"/>
    </location>
</feature>
<dbReference type="GO" id="GO:0003677">
    <property type="term" value="F:DNA binding"/>
    <property type="evidence" value="ECO:0007669"/>
    <property type="project" value="InterPro"/>
</dbReference>
<dbReference type="SUPFAM" id="SSF47413">
    <property type="entry name" value="lambda repressor-like DNA-binding domains"/>
    <property type="match status" value="1"/>
</dbReference>
<dbReference type="InterPro" id="IPR010982">
    <property type="entry name" value="Lambda_DNA-bd_dom_sf"/>
</dbReference>
<dbReference type="OrthoDB" id="9797543at2"/>
<feature type="region of interest" description="Disordered" evidence="1">
    <location>
        <begin position="123"/>
        <end position="160"/>
    </location>
</feature>
<dbReference type="Proteomes" id="UP000001556">
    <property type="component" value="Chromosome"/>
</dbReference>
<dbReference type="HOGENOM" id="CLU_047530_1_1_9"/>
<dbReference type="InterPro" id="IPR025194">
    <property type="entry name" value="RodZ-like_C"/>
</dbReference>
<dbReference type="InterPro" id="IPR001387">
    <property type="entry name" value="Cro/C1-type_HTH"/>
</dbReference>
<dbReference type="AlphaFoldDB" id="A4J5U9"/>
<dbReference type="STRING" id="349161.Dred_1932"/>
<evidence type="ECO:0000259" key="2">
    <source>
        <dbReference type="Pfam" id="PF13464"/>
    </source>
</evidence>
<dbReference type="Pfam" id="PF13413">
    <property type="entry name" value="HTH_25"/>
    <property type="match status" value="1"/>
</dbReference>
<accession>A4J5U9</accession>
<proteinExistence type="predicted"/>
<dbReference type="eggNOG" id="COG1426">
    <property type="taxonomic scope" value="Bacteria"/>
</dbReference>
<dbReference type="PANTHER" id="PTHR34475">
    <property type="match status" value="1"/>
</dbReference>
<evidence type="ECO:0000256" key="1">
    <source>
        <dbReference type="SAM" id="MobiDB-lite"/>
    </source>
</evidence>
<evidence type="ECO:0000313" key="3">
    <source>
        <dbReference type="EMBL" id="ABO50452.1"/>
    </source>
</evidence>
<reference evidence="3 4" key="1">
    <citation type="submission" date="2007-03" db="EMBL/GenBank/DDBJ databases">
        <title>Complete sequence of Desulfotomaculum reducens MI-1.</title>
        <authorList>
            <consortium name="US DOE Joint Genome Institute"/>
            <person name="Copeland A."/>
            <person name="Lucas S."/>
            <person name="Lapidus A."/>
            <person name="Barry K."/>
            <person name="Detter J.C."/>
            <person name="Glavina del Rio T."/>
            <person name="Hammon N."/>
            <person name="Israni S."/>
            <person name="Dalin E."/>
            <person name="Tice H."/>
            <person name="Pitluck S."/>
            <person name="Sims D."/>
            <person name="Brettin T."/>
            <person name="Bruce D."/>
            <person name="Han C."/>
            <person name="Tapia R."/>
            <person name="Schmutz J."/>
            <person name="Larimer F."/>
            <person name="Land M."/>
            <person name="Hauser L."/>
            <person name="Kyrpides N."/>
            <person name="Kim E."/>
            <person name="Tebo B.M."/>
            <person name="Richardson P."/>
        </authorList>
    </citation>
    <scope>NUCLEOTIDE SEQUENCE [LARGE SCALE GENOMIC DNA]</scope>
    <source>
        <strain evidence="3 4">MI-1</strain>
    </source>
</reference>
<evidence type="ECO:0000313" key="4">
    <source>
        <dbReference type="Proteomes" id="UP000001556"/>
    </source>
</evidence>
<sequence length="251" mass="27861">MAVGEALRSARKEKGYSFEYLEEATKIRAKYLEALENEEFDILPGPVYAKAFLRTYAKYLEINTEEIMEEYGQITQDNQPPVEEKKQADPEPVISGNKMWRYVAAGLAIVSLLAFNTFYNNSGQTKDNKPDLPKTAQDNLNSSAEKTPSQINVPTKPRTPQEMDGVRVVLKVTEKQSWMQVEADGNTVFSGLVGAGEMKDFKAQEKIFLHVGNAGVVEVNVNGKNLGRLGENGKVVRIPFNAGEDPKLTQG</sequence>
<name>A4J5U9_DESRM</name>
<dbReference type="KEGG" id="drm:Dred_1932"/>
<keyword evidence="4" id="KW-1185">Reference proteome</keyword>
<dbReference type="InterPro" id="IPR050400">
    <property type="entry name" value="Bact_Cytoskel_RodZ"/>
</dbReference>
<feature type="domain" description="Cytoskeleton protein RodZ-like C-terminal" evidence="2">
    <location>
        <begin position="172"/>
        <end position="238"/>
    </location>
</feature>
<dbReference type="EMBL" id="CP000612">
    <property type="protein sequence ID" value="ABO50452.1"/>
    <property type="molecule type" value="Genomic_DNA"/>
</dbReference>
<protein>
    <recommendedName>
        <fullName evidence="2">Cytoskeleton protein RodZ-like C-terminal domain-containing protein</fullName>
    </recommendedName>
</protein>
<dbReference type="CDD" id="cd00093">
    <property type="entry name" value="HTH_XRE"/>
    <property type="match status" value="1"/>
</dbReference>
<dbReference type="Gene3D" id="1.10.260.40">
    <property type="entry name" value="lambda repressor-like DNA-binding domains"/>
    <property type="match status" value="1"/>
</dbReference>
<organism evidence="3 4">
    <name type="scientific">Desulforamulus reducens (strain ATCC BAA-1160 / DSM 100696 / MI-1)</name>
    <name type="common">Desulfotomaculum reducens</name>
    <dbReference type="NCBI Taxonomy" id="349161"/>
    <lineage>
        <taxon>Bacteria</taxon>
        <taxon>Bacillati</taxon>
        <taxon>Bacillota</taxon>
        <taxon>Clostridia</taxon>
        <taxon>Eubacteriales</taxon>
        <taxon>Peptococcaceae</taxon>
        <taxon>Desulforamulus</taxon>
    </lineage>
</organism>
<dbReference type="PANTHER" id="PTHR34475:SF1">
    <property type="entry name" value="CYTOSKELETON PROTEIN RODZ"/>
    <property type="match status" value="1"/>
</dbReference>
<gene>
    <name evidence="3" type="ordered locus">Dred_1932</name>
</gene>